<keyword evidence="3" id="KW-1185">Reference proteome</keyword>
<dbReference type="RefSeq" id="WP_108402672.1">
    <property type="nucleotide sequence ID" value="NZ_NESP01000001.1"/>
</dbReference>
<proteinExistence type="predicted"/>
<reference evidence="2 3" key="1">
    <citation type="submission" date="2017-04" db="EMBL/GenBank/DDBJ databases">
        <title>Unexpected and diverse lifestyles within the genus Limnohabitans.</title>
        <authorList>
            <person name="Kasalicky V."/>
            <person name="Mehrshad M."/>
            <person name="Andrei S.-A."/>
            <person name="Salcher M."/>
            <person name="Kratochvilova H."/>
            <person name="Simek K."/>
            <person name="Ghai R."/>
        </authorList>
    </citation>
    <scope>NUCLEOTIDE SEQUENCE [LARGE SCALE GENOMIC DNA]</scope>
    <source>
        <strain evidence="2 3">MWH-C5</strain>
    </source>
</reference>
<gene>
    <name evidence="2" type="ORF">B9Z44_13470</name>
</gene>
<name>A0A315ETA6_9BURK</name>
<feature type="domain" description="AAA+ ATPase" evidence="1">
    <location>
        <begin position="281"/>
        <end position="464"/>
    </location>
</feature>
<sequence>MAKPDFGGARGSSAGDDFHEWWALRHALPLLTGMNDLVALTVEGLLAIDETGAPADAWLGVDCAQYFGGSQLSKATKVVVEQLKYSSANPELPWTLARLQAATNGKKNNSVIARLASAYAGLADKRPDLVASNNISIRLVSNQPIALEVAEAIADSQGQNYRALQKATKLKSAQFSSFLLAFDFSMCGAESRFAHEEACVAEIANVVASGALSLASELKARVHKLMLPEGRGSVISKETLLSWLGVAHPDALFPCPPQIRYIEAAVPRQVAVEVLDEMISGRQRLCLHGPGGSGKTTTVQQIQKGLPQGSTMVIFDCYGAGRYQEPDAYRHRAKDAYLQIINELASKLQTPLFINRTGNDDYIREFKQRLDLAAATVSARSTNALLVIAIDAADNSVEGARQCTPSEVSFVHEFTKIGGLPANVRILVTARSSRLSDLALPESFIPRNIAAFTLDETTQFAVARFGAASWQWIQDFHHFSRGVPRVQNYAFEFATTQPQHALNFLMPNGKGLDDIFRERLREALLRDGNPKLLGTLCAALIGLPRPIPIHDLACVTGLMRERLIDICGEIAPGIQLANDAVTFADEDFESFVRDEAIEQLPSTILDIANHVKAEHSVNPYAAAHLASALFAAGRGAEIVQLIESGVEPTAIADMVLRREAHHSRLRIAMKVCRAAGDAANALLILLIGAEALKIDKAVQETLTGHPDLAATFARQTVDRTILYEPSQQVHHGPALMHILAADSRKGDGISVREKRRQLREWHLRRIEDSREQSNQGLHPHSWEIEGRDIAAVAEGILRTDGPTAAIEFTLSWTPRSVGFEVAFVLSRQLIARGDTALLERCVVDSAMPKSWHCLLLVPMALSGQVVDIDALALSLSSRAVAVAIKSEGTAYSAFDKPGQSLTALVLTGCEIVVAQSKNVAPMIRILTRFLRDEFRDPSRSYQLERPQGDLALRAFALCECLNGRVATVDSYLTVPEVDTTLTGREKNKAANLARENHSKSTALIKDRLAIYNARARALLGLLPATELASNLVPPVSIFVGESWRTRTYEHASMAVQVAYSMSALRCIPGASPADVMLLVRTVFKKWDAPFGQYFEPLMTELALSHVLHDPVIEQVNAWASAAAVAKTASSEKISFLMGLARVLASISPDDGQAIFNVALKVADEIDGDSMHELAVLEPLAKRGASTLDEMYRRKLATRVHFIVDEVYLRLLGYDHFPWTSVARTLSALSTPLALAAVGCWDDEAVVDQNILLPEVIKAALQSGDITAAQAMALTNFDDTCDTSTLALISSQAQAVIRTSLSEEIARDELLRFAKNGRPSTVELVESLLNGGNKGPWASRLVEVSNFTSAFDNEPGVPDSSSWKEAAAQRAIAFESLLDFAECASLADSAAIYAFIDATKLKADSLGVQFSASTLLSAMARQVKRADRLAFLKALCNLQSEEISTYDWRAAVLGNLKSWLPASLAIKEWFRTDFKKLVVSEFHVFGRYLSEDGSDLEWILQNMALSDDEVTELLLAGIENNSDSLSPQGIHSFVGYAAKFVRPTEAAQVLDRFTSRLQGRFLDADTTNVRSERVDDEPADTTEAVARLLYGFLGDIDLRVRWRAAHGIRCLARLQDSNTLDHVIKRYDKHTEPHFKDPKAPFYWCAARMWLMLTLERISSEKTDQIAPYANWLLIAATDDSFPHLLVRMSAKNALINIANIEPGRLTKAELKQVENIGQSAFTRVVESTKKVARARDQPEGKNKFYFDHMDTIPYWFTRGVEVFSGLSMNTFQHEAARWIVDMWHVQTDAEGSVDEPRKDRFRNSNYSLSYNRHGSLPTVERYRSHLEWHAMWCAAGTLMKQYPLIACNDDTWGTLEGWLDRNGIENPQRWLSDIRQCKPLKRQFWGPPVDWLSVPSEGFDDKRFLELLNVASDDSVAVAARFSIHTQKTNFTARLSSALVSPGTASALVRALQTADDSWDYHIPNAGDDLEIHDPQFRLKGWLDALEGDLRLDECDTFRNDICRIEFAPAKSVFPGLRQIVSSLSQPIWLDEKNRGLFSYQTWGDTPSDKRERNYYYSSDLRSDGWQLSMDRVSLASFLVQSVMDLIVQIEIEHEKSKDDTYRYDEDTEEKTRFTKILVLRQCGRIESADQHLGSWITSDR</sequence>
<dbReference type="SUPFAM" id="SSF52540">
    <property type="entry name" value="P-loop containing nucleoside triphosphate hydrolases"/>
    <property type="match status" value="1"/>
</dbReference>
<evidence type="ECO:0000313" key="2">
    <source>
        <dbReference type="EMBL" id="PUE60489.1"/>
    </source>
</evidence>
<dbReference type="InterPro" id="IPR003593">
    <property type="entry name" value="AAA+_ATPase"/>
</dbReference>
<protein>
    <recommendedName>
        <fullName evidence="1">AAA+ ATPase domain-containing protein</fullName>
    </recommendedName>
</protein>
<dbReference type="SMART" id="SM00382">
    <property type="entry name" value="AAA"/>
    <property type="match status" value="1"/>
</dbReference>
<dbReference type="Gene3D" id="3.40.50.300">
    <property type="entry name" value="P-loop containing nucleotide triphosphate hydrolases"/>
    <property type="match status" value="1"/>
</dbReference>
<dbReference type="EMBL" id="NESP01000001">
    <property type="protein sequence ID" value="PUE60489.1"/>
    <property type="molecule type" value="Genomic_DNA"/>
</dbReference>
<evidence type="ECO:0000259" key="1">
    <source>
        <dbReference type="SMART" id="SM00382"/>
    </source>
</evidence>
<accession>A0A315ETA6</accession>
<organism evidence="2 3">
    <name type="scientific">Limnohabitans curvus</name>
    <dbReference type="NCBI Taxonomy" id="323423"/>
    <lineage>
        <taxon>Bacteria</taxon>
        <taxon>Pseudomonadati</taxon>
        <taxon>Pseudomonadota</taxon>
        <taxon>Betaproteobacteria</taxon>
        <taxon>Burkholderiales</taxon>
        <taxon>Comamonadaceae</taxon>
        <taxon>Limnohabitans</taxon>
    </lineage>
</organism>
<dbReference type="Proteomes" id="UP000251341">
    <property type="component" value="Unassembled WGS sequence"/>
</dbReference>
<comment type="caution">
    <text evidence="2">The sequence shown here is derived from an EMBL/GenBank/DDBJ whole genome shotgun (WGS) entry which is preliminary data.</text>
</comment>
<dbReference type="InterPro" id="IPR027417">
    <property type="entry name" value="P-loop_NTPase"/>
</dbReference>
<evidence type="ECO:0000313" key="3">
    <source>
        <dbReference type="Proteomes" id="UP000251341"/>
    </source>
</evidence>